<dbReference type="InterPro" id="IPR027417">
    <property type="entry name" value="P-loop_NTPase"/>
</dbReference>
<dbReference type="Proteomes" id="UP000295554">
    <property type="component" value="Unassembled WGS sequence"/>
</dbReference>
<gene>
    <name evidence="1" type="ORF">E2F43_18020</name>
</gene>
<comment type="caution">
    <text evidence="1">The sequence shown here is derived from an EMBL/GenBank/DDBJ whole genome shotgun (WGS) entry which is preliminary data.</text>
</comment>
<proteinExistence type="predicted"/>
<protein>
    <submittedName>
        <fullName evidence="1">Uncharacterized protein</fullName>
    </submittedName>
</protein>
<evidence type="ECO:0000313" key="2">
    <source>
        <dbReference type="Proteomes" id="UP000295554"/>
    </source>
</evidence>
<dbReference type="EMBL" id="SMSE01000005">
    <property type="protein sequence ID" value="TDG11611.1"/>
    <property type="molecule type" value="Genomic_DNA"/>
</dbReference>
<name>A0A4R5LN31_9GAMM</name>
<dbReference type="Gene3D" id="3.40.50.300">
    <property type="entry name" value="P-loop containing nucleotide triphosphate hydrolases"/>
    <property type="match status" value="1"/>
</dbReference>
<sequence length="381" mass="43803">MLGKSEIAWGQSEAMLESQSLFPSICKQMKTVYIHAGNLKTGSSALQAFCSRHRNWLGSRGINYLVSARPRRNHDTHSALPLSLLKELGCYTPLWYDDNVIFQDIAATVKTEINNSDLPGQLISSEEFYRFGTFSPKVQAKAIEQLQALFHGYDVRVILYIRGPMEFMVSWYKEVNEEPVPRPRFSKYFMKIPKAYLDPTSTASFLRQCFGDDALRVLPYTNSSTDHIQKFLQEIGVNDSPYREQERAIVNQSRPEYEIEPRRLARIVAQLPVEDREEFAQSSATDNGSTYSEFCRKIDSINLAFSEFCHAESLDLDYQPLNADEMLETEARLNSHKCKRPGFIAIARAKFETPSTRTRVWTIIDILGLSRLFQRMFNRTN</sequence>
<organism evidence="1 2">
    <name type="scientific">Seongchinamella unica</name>
    <dbReference type="NCBI Taxonomy" id="2547392"/>
    <lineage>
        <taxon>Bacteria</taxon>
        <taxon>Pseudomonadati</taxon>
        <taxon>Pseudomonadota</taxon>
        <taxon>Gammaproteobacteria</taxon>
        <taxon>Cellvibrionales</taxon>
        <taxon>Halieaceae</taxon>
        <taxon>Seongchinamella</taxon>
    </lineage>
</organism>
<dbReference type="OrthoDB" id="3760425at2"/>
<keyword evidence="2" id="KW-1185">Reference proteome</keyword>
<dbReference type="AlphaFoldDB" id="A0A4R5LN31"/>
<dbReference type="RefSeq" id="WP_133215344.1">
    <property type="nucleotide sequence ID" value="NZ_SMSE01000005.1"/>
</dbReference>
<dbReference type="SUPFAM" id="SSF52540">
    <property type="entry name" value="P-loop containing nucleoside triphosphate hydrolases"/>
    <property type="match status" value="1"/>
</dbReference>
<reference evidence="1 2" key="1">
    <citation type="submission" date="2019-03" db="EMBL/GenBank/DDBJ databases">
        <title>Seongchinamella monodicae gen. nov., sp. nov., a novel member of the Gammaproteobacteria isolated from a tidal mudflat of beach.</title>
        <authorList>
            <person name="Yang H.G."/>
            <person name="Kang J.W."/>
            <person name="Lee S.D."/>
        </authorList>
    </citation>
    <scope>NUCLEOTIDE SEQUENCE [LARGE SCALE GENOMIC DNA]</scope>
    <source>
        <strain evidence="1 2">GH4-78</strain>
    </source>
</reference>
<accession>A0A4R5LN31</accession>
<evidence type="ECO:0000313" key="1">
    <source>
        <dbReference type="EMBL" id="TDG11611.1"/>
    </source>
</evidence>